<dbReference type="EMBL" id="RQJO01000011">
    <property type="protein sequence ID" value="RRB00117.1"/>
    <property type="molecule type" value="Genomic_DNA"/>
</dbReference>
<gene>
    <name evidence="2" type="ORF">EHT25_26195</name>
</gene>
<evidence type="ECO:0000313" key="3">
    <source>
        <dbReference type="Proteomes" id="UP000271925"/>
    </source>
</evidence>
<evidence type="ECO:0000313" key="2">
    <source>
        <dbReference type="EMBL" id="RRB00117.1"/>
    </source>
</evidence>
<feature type="compositionally biased region" description="Pro residues" evidence="1">
    <location>
        <begin position="156"/>
        <end position="166"/>
    </location>
</feature>
<feature type="region of interest" description="Disordered" evidence="1">
    <location>
        <begin position="132"/>
        <end position="169"/>
    </location>
</feature>
<protein>
    <recommendedName>
        <fullName evidence="4">Tetratricopeptide repeat protein</fullName>
    </recommendedName>
</protein>
<keyword evidence="3" id="KW-1185">Reference proteome</keyword>
<evidence type="ECO:0000256" key="1">
    <source>
        <dbReference type="SAM" id="MobiDB-lite"/>
    </source>
</evidence>
<evidence type="ECO:0008006" key="4">
    <source>
        <dbReference type="Google" id="ProtNLM"/>
    </source>
</evidence>
<sequence length="291" mass="32813">MEELTEQQHDDIAAYLSDQMTSAQKTVFEEQLSQNPALQEELELQQRIRRGMQFLSFEKEAAAMFARVKKEVEQESVQEDKQEEEEVEEKPLVIIVVRPLWKRPAFWWAAATVVLLLGLFWKLYTDDIPGGTGTPIAQKDSTKKPPVSTDTTKPDNPTPSPTPPTDPGLLLADAFFSPTPKANPAPVDLPVETDAGTTPDSVIIAQDSVAVVQGIELLRQKQERKAIGMLEKTVVEGYPGHWRACAEWYLSLAYLRDRQSAKALPILTRIVRTDGHPYQQEARQLRNRLKK</sequence>
<dbReference type="OrthoDB" id="945694at2"/>
<accession>A0A3P1BG67</accession>
<name>A0A3P1BG67_9BACT</name>
<dbReference type="AlphaFoldDB" id="A0A3P1BG67"/>
<dbReference type="Proteomes" id="UP000271925">
    <property type="component" value="Unassembled WGS sequence"/>
</dbReference>
<organism evidence="2 3">
    <name type="scientific">Larkinella rosea</name>
    <dbReference type="NCBI Taxonomy" id="2025312"/>
    <lineage>
        <taxon>Bacteria</taxon>
        <taxon>Pseudomonadati</taxon>
        <taxon>Bacteroidota</taxon>
        <taxon>Cytophagia</taxon>
        <taxon>Cytophagales</taxon>
        <taxon>Spirosomataceae</taxon>
        <taxon>Larkinella</taxon>
    </lineage>
</organism>
<proteinExistence type="predicted"/>
<dbReference type="RefSeq" id="WP_124878178.1">
    <property type="nucleotide sequence ID" value="NZ_RQJO01000011.1"/>
</dbReference>
<comment type="caution">
    <text evidence="2">The sequence shown here is derived from an EMBL/GenBank/DDBJ whole genome shotgun (WGS) entry which is preliminary data.</text>
</comment>
<reference evidence="2 3" key="1">
    <citation type="submission" date="2018-11" db="EMBL/GenBank/DDBJ databases">
        <authorList>
            <person name="Zhou Z."/>
            <person name="Wang G."/>
        </authorList>
    </citation>
    <scope>NUCLEOTIDE SEQUENCE [LARGE SCALE GENOMIC DNA]</scope>
    <source>
        <strain evidence="2 3">KCTC52004</strain>
    </source>
</reference>